<dbReference type="EMBL" id="CAUWAG010000018">
    <property type="protein sequence ID" value="CAJ2511406.1"/>
    <property type="molecule type" value="Genomic_DNA"/>
</dbReference>
<dbReference type="AlphaFoldDB" id="A0AAI8YNS2"/>
<evidence type="ECO:0000313" key="1">
    <source>
        <dbReference type="EMBL" id="CAJ2511406.1"/>
    </source>
</evidence>
<gene>
    <name evidence="1" type="ORF">KHLLAP_LOCUS11874</name>
</gene>
<dbReference type="Proteomes" id="UP001295740">
    <property type="component" value="Unassembled WGS sequence"/>
</dbReference>
<dbReference type="InterPro" id="IPR045702">
    <property type="entry name" value="DUF6060"/>
</dbReference>
<comment type="caution">
    <text evidence="1">The sequence shown here is derived from an EMBL/GenBank/DDBJ whole genome shotgun (WGS) entry which is preliminary data.</text>
</comment>
<proteinExistence type="predicted"/>
<name>A0AAI8YNS2_9PEZI</name>
<protein>
    <submittedName>
        <fullName evidence="1">Uu.00g070310.m01.CDS01</fullName>
    </submittedName>
</protein>
<dbReference type="Pfam" id="PF19535">
    <property type="entry name" value="DUF6060"/>
    <property type="match status" value="1"/>
</dbReference>
<accession>A0AAI8YNS2</accession>
<reference evidence="1" key="1">
    <citation type="submission" date="2023-10" db="EMBL/GenBank/DDBJ databases">
        <authorList>
            <person name="Hackl T."/>
        </authorList>
    </citation>
    <scope>NUCLEOTIDE SEQUENCE</scope>
</reference>
<evidence type="ECO:0000313" key="2">
    <source>
        <dbReference type="Proteomes" id="UP001295740"/>
    </source>
</evidence>
<organism evidence="1 2">
    <name type="scientific">Anthostomella pinea</name>
    <dbReference type="NCBI Taxonomy" id="933095"/>
    <lineage>
        <taxon>Eukaryota</taxon>
        <taxon>Fungi</taxon>
        <taxon>Dikarya</taxon>
        <taxon>Ascomycota</taxon>
        <taxon>Pezizomycotina</taxon>
        <taxon>Sordariomycetes</taxon>
        <taxon>Xylariomycetidae</taxon>
        <taxon>Xylariales</taxon>
        <taxon>Xylariaceae</taxon>
        <taxon>Anthostomella</taxon>
    </lineage>
</organism>
<keyword evidence="2" id="KW-1185">Reference proteome</keyword>
<sequence>METWDPVYATAALLLPLAAAKCKKFDFTGEYGADGATAPYNGSFPVSSFVNCTESLASSDGGNADGCSFERYAMGLVVHPDVIFVDADAETRKNIFSLVREGATGALAASTNFNSTIVMNYTATNTEAPLGKAGHYSFTPFLACWDGVLSDCGDGDAIENKTVEACGLVWKDDKQSALRLGQQLYDGDERFAEDSEASDGKPQKAYDEVAGQATVETLDSEGGAASHIPSVGSFALTATLMWFGYLGIW</sequence>